<comment type="caution">
    <text evidence="1">The sequence shown here is derived from an EMBL/GenBank/DDBJ whole genome shotgun (WGS) entry which is preliminary data.</text>
</comment>
<accession>A0A392UAS1</accession>
<protein>
    <submittedName>
        <fullName evidence="1">Uncharacterized protein</fullName>
    </submittedName>
</protein>
<evidence type="ECO:0000313" key="2">
    <source>
        <dbReference type="Proteomes" id="UP000265520"/>
    </source>
</evidence>
<feature type="non-terminal residue" evidence="1">
    <location>
        <position position="60"/>
    </location>
</feature>
<keyword evidence="2" id="KW-1185">Reference proteome</keyword>
<reference evidence="1 2" key="1">
    <citation type="journal article" date="2018" name="Front. Plant Sci.">
        <title>Red Clover (Trifolium pratense) and Zigzag Clover (T. medium) - A Picture of Genomic Similarities and Differences.</title>
        <authorList>
            <person name="Dluhosova J."/>
            <person name="Istvanek J."/>
            <person name="Nedelnik J."/>
            <person name="Repkova J."/>
        </authorList>
    </citation>
    <scope>NUCLEOTIDE SEQUENCE [LARGE SCALE GENOMIC DNA]</scope>
    <source>
        <strain evidence="2">cv. 10/8</strain>
        <tissue evidence="1">Leaf</tissue>
    </source>
</reference>
<sequence length="60" mass="7331">MRFKQEIAACSEEMERLRGSHDPANSNRYKEIQQNHARLLVQEETYWRQRAKMHWLKEGD</sequence>
<organism evidence="1 2">
    <name type="scientific">Trifolium medium</name>
    <dbReference type="NCBI Taxonomy" id="97028"/>
    <lineage>
        <taxon>Eukaryota</taxon>
        <taxon>Viridiplantae</taxon>
        <taxon>Streptophyta</taxon>
        <taxon>Embryophyta</taxon>
        <taxon>Tracheophyta</taxon>
        <taxon>Spermatophyta</taxon>
        <taxon>Magnoliopsida</taxon>
        <taxon>eudicotyledons</taxon>
        <taxon>Gunneridae</taxon>
        <taxon>Pentapetalae</taxon>
        <taxon>rosids</taxon>
        <taxon>fabids</taxon>
        <taxon>Fabales</taxon>
        <taxon>Fabaceae</taxon>
        <taxon>Papilionoideae</taxon>
        <taxon>50 kb inversion clade</taxon>
        <taxon>NPAAA clade</taxon>
        <taxon>Hologalegina</taxon>
        <taxon>IRL clade</taxon>
        <taxon>Trifolieae</taxon>
        <taxon>Trifolium</taxon>
    </lineage>
</organism>
<dbReference type="AlphaFoldDB" id="A0A392UAS1"/>
<dbReference type="Proteomes" id="UP000265520">
    <property type="component" value="Unassembled WGS sequence"/>
</dbReference>
<name>A0A392UAS1_9FABA</name>
<dbReference type="EMBL" id="LXQA010779400">
    <property type="protein sequence ID" value="MCI70619.1"/>
    <property type="molecule type" value="Genomic_DNA"/>
</dbReference>
<evidence type="ECO:0000313" key="1">
    <source>
        <dbReference type="EMBL" id="MCI70619.1"/>
    </source>
</evidence>
<proteinExistence type="predicted"/>